<gene>
    <name evidence="1" type="ORF">RM533_00420</name>
</gene>
<name>A0ABU2ZEK6_9SPHN</name>
<dbReference type="EMBL" id="JAVRHS010000001">
    <property type="protein sequence ID" value="MDT0574641.1"/>
    <property type="molecule type" value="Genomic_DNA"/>
</dbReference>
<keyword evidence="2" id="KW-1185">Reference proteome</keyword>
<dbReference type="RefSeq" id="WP_311339215.1">
    <property type="nucleotide sequence ID" value="NZ_JAVRHS010000001.1"/>
</dbReference>
<accession>A0ABU2ZEK6</accession>
<proteinExistence type="predicted"/>
<sequence>MVERTGPMRQIARPFAVQAGRAVALVAATSLLASCLSIGSGEDPPAQLITLTAQATAMPGLGSTASVDQAIAVVEPQVEDRLNLKRVPVSIDATSVAYLDEAFLVDTPARLMQHLLAETLRARTGRLVLENAEPGVEAQTRLYSRLIEMGYNVPDSSVTVTLDAIRTLPDGQIASRRFSSSVPGIAPDATGVAVALNQAANVVAIEVADWLGS</sequence>
<reference evidence="1 2" key="1">
    <citation type="submission" date="2023-09" db="EMBL/GenBank/DDBJ databases">
        <authorList>
            <person name="Rey-Velasco X."/>
        </authorList>
    </citation>
    <scope>NUCLEOTIDE SEQUENCE [LARGE SCALE GENOMIC DNA]</scope>
    <source>
        <strain evidence="1 2">F390</strain>
    </source>
</reference>
<organism evidence="1 2">
    <name type="scientific">Croceicoccus esteveae</name>
    <dbReference type="NCBI Taxonomy" id="3075597"/>
    <lineage>
        <taxon>Bacteria</taxon>
        <taxon>Pseudomonadati</taxon>
        <taxon>Pseudomonadota</taxon>
        <taxon>Alphaproteobacteria</taxon>
        <taxon>Sphingomonadales</taxon>
        <taxon>Erythrobacteraceae</taxon>
        <taxon>Croceicoccus</taxon>
    </lineage>
</organism>
<dbReference type="Proteomes" id="UP001259803">
    <property type="component" value="Unassembled WGS sequence"/>
</dbReference>
<comment type="caution">
    <text evidence="1">The sequence shown here is derived from an EMBL/GenBank/DDBJ whole genome shotgun (WGS) entry which is preliminary data.</text>
</comment>
<dbReference type="PROSITE" id="PS51257">
    <property type="entry name" value="PROKAR_LIPOPROTEIN"/>
    <property type="match status" value="1"/>
</dbReference>
<evidence type="ECO:0000313" key="2">
    <source>
        <dbReference type="Proteomes" id="UP001259803"/>
    </source>
</evidence>
<dbReference type="Gene3D" id="3.40.50.10610">
    <property type="entry name" value="ABC-type transport auxiliary lipoprotein component"/>
    <property type="match status" value="1"/>
</dbReference>
<evidence type="ECO:0000313" key="1">
    <source>
        <dbReference type="EMBL" id="MDT0574641.1"/>
    </source>
</evidence>
<protein>
    <submittedName>
        <fullName evidence="1">ABC transporter</fullName>
    </submittedName>
</protein>
<dbReference type="SUPFAM" id="SSF159594">
    <property type="entry name" value="XCC0632-like"/>
    <property type="match status" value="1"/>
</dbReference>